<dbReference type="GO" id="GO:0003723">
    <property type="term" value="F:RNA binding"/>
    <property type="evidence" value="ECO:0007669"/>
    <property type="project" value="UniProtKB-UniRule"/>
</dbReference>
<feature type="compositionally biased region" description="Polar residues" evidence="2">
    <location>
        <begin position="22"/>
        <end position="34"/>
    </location>
</feature>
<dbReference type="InterPro" id="IPR035979">
    <property type="entry name" value="RBD_domain_sf"/>
</dbReference>
<feature type="region of interest" description="Disordered" evidence="2">
    <location>
        <begin position="54"/>
        <end position="99"/>
    </location>
</feature>
<dbReference type="PROSITE" id="PS50102">
    <property type="entry name" value="RRM"/>
    <property type="match status" value="1"/>
</dbReference>
<evidence type="ECO:0000256" key="2">
    <source>
        <dbReference type="SAM" id="MobiDB-lite"/>
    </source>
</evidence>
<dbReference type="InterPro" id="IPR000504">
    <property type="entry name" value="RRM_dom"/>
</dbReference>
<dbReference type="InterPro" id="IPR040052">
    <property type="entry name" value="RBM17"/>
</dbReference>
<dbReference type="PANTHER" id="PTHR13288:SF8">
    <property type="entry name" value="SPLICING FACTOR 45"/>
    <property type="match status" value="1"/>
</dbReference>
<keyword evidence="1" id="KW-0694">RNA-binding</keyword>
<name>A0A914YLE1_9BILA</name>
<dbReference type="InterPro" id="IPR000467">
    <property type="entry name" value="G_patch_dom"/>
</dbReference>
<evidence type="ECO:0000313" key="6">
    <source>
        <dbReference type="WBParaSite" id="PSU_v2.g2017.t1"/>
    </source>
</evidence>
<dbReference type="PROSITE" id="PS50174">
    <property type="entry name" value="G_PATCH"/>
    <property type="match status" value="1"/>
</dbReference>
<evidence type="ECO:0000259" key="3">
    <source>
        <dbReference type="PROSITE" id="PS50102"/>
    </source>
</evidence>
<dbReference type="Gene3D" id="3.30.70.330">
    <property type="match status" value="1"/>
</dbReference>
<dbReference type="CDD" id="cd12374">
    <property type="entry name" value="RRM_UHM_SPF45_PUF60"/>
    <property type="match status" value="1"/>
</dbReference>
<dbReference type="WBParaSite" id="PSU_v2.g2017.t1">
    <property type="protein sequence ID" value="PSU_v2.g2017.t1"/>
    <property type="gene ID" value="PSU_v2.g2017"/>
</dbReference>
<protein>
    <submittedName>
        <fullName evidence="6">Splicing factor 45</fullName>
    </submittedName>
</protein>
<accession>A0A914YLE1</accession>
<proteinExistence type="predicted"/>
<feature type="region of interest" description="Disordered" evidence="2">
    <location>
        <begin position="1"/>
        <end position="41"/>
    </location>
</feature>
<evidence type="ECO:0000256" key="1">
    <source>
        <dbReference type="PROSITE-ProRule" id="PRU00176"/>
    </source>
</evidence>
<evidence type="ECO:0000259" key="4">
    <source>
        <dbReference type="PROSITE" id="PS50174"/>
    </source>
</evidence>
<dbReference type="PANTHER" id="PTHR13288">
    <property type="entry name" value="SPLICING FACTOR 45 SPF45"/>
    <property type="match status" value="1"/>
</dbReference>
<dbReference type="GO" id="GO:0071011">
    <property type="term" value="C:precatalytic spliceosome"/>
    <property type="evidence" value="ECO:0007669"/>
    <property type="project" value="TreeGrafter"/>
</dbReference>
<reference evidence="6" key="1">
    <citation type="submission" date="2022-11" db="UniProtKB">
        <authorList>
            <consortium name="WormBaseParasite"/>
        </authorList>
    </citation>
    <scope>IDENTIFICATION</scope>
</reference>
<dbReference type="Proteomes" id="UP000887577">
    <property type="component" value="Unplaced"/>
</dbReference>
<dbReference type="GO" id="GO:0045292">
    <property type="term" value="P:mRNA cis splicing, via spliceosome"/>
    <property type="evidence" value="ECO:0007669"/>
    <property type="project" value="InterPro"/>
</dbReference>
<dbReference type="Pfam" id="PF01585">
    <property type="entry name" value="G-patch"/>
    <property type="match status" value="1"/>
</dbReference>
<dbReference type="SMART" id="SM00443">
    <property type="entry name" value="G_patch"/>
    <property type="match status" value="1"/>
</dbReference>
<dbReference type="AlphaFoldDB" id="A0A914YLE1"/>
<feature type="domain" description="RRM" evidence="3">
    <location>
        <begin position="295"/>
        <end position="380"/>
    </location>
</feature>
<keyword evidence="5" id="KW-1185">Reference proteome</keyword>
<sequence length="393" mass="44466">MSLYDDITPTVKRQHTPDRKVSVSSNSDFQTAQNSHHKDRGYAAVNMFAPRTLMTKTAKPPLRTSVPLTSRSIYSHPPDPSSHPFSSASAAPTSSQPPPPVVDFEAIKNQVLQKKLELEQLKKGASRPMQPLIAHRVDVTKIQALPIIPQEVREDTEFLFDEVHILDEYQPSKPNSYYEFMRGINCNPQFGEEFDDFKLEKLIQDEIINGQVEKERSPSPEPETDVVSGTDVAANIMAKMGYTFGSGLGKHGQGMSSALKIEKKGGQAGKIIHETDEVMREVGLNPETFQGPITNILLLRNIYTLDDIPEDYDNELRPELSRYGVIKKLILHRDPDAEDFFDQVRIFVDYPNKAAAIRAYADLNNRFFNARSIRATFYPTDRFMLGHYFDPSY</sequence>
<evidence type="ECO:0000313" key="5">
    <source>
        <dbReference type="Proteomes" id="UP000887577"/>
    </source>
</evidence>
<organism evidence="5 6">
    <name type="scientific">Panagrolaimus superbus</name>
    <dbReference type="NCBI Taxonomy" id="310955"/>
    <lineage>
        <taxon>Eukaryota</taxon>
        <taxon>Metazoa</taxon>
        <taxon>Ecdysozoa</taxon>
        <taxon>Nematoda</taxon>
        <taxon>Chromadorea</taxon>
        <taxon>Rhabditida</taxon>
        <taxon>Tylenchina</taxon>
        <taxon>Panagrolaimomorpha</taxon>
        <taxon>Panagrolaimoidea</taxon>
        <taxon>Panagrolaimidae</taxon>
        <taxon>Panagrolaimus</taxon>
    </lineage>
</organism>
<dbReference type="SUPFAM" id="SSF54928">
    <property type="entry name" value="RNA-binding domain, RBD"/>
    <property type="match status" value="1"/>
</dbReference>
<feature type="compositionally biased region" description="Low complexity" evidence="2">
    <location>
        <begin position="72"/>
        <end position="94"/>
    </location>
</feature>
<feature type="domain" description="G-patch" evidence="4">
    <location>
        <begin position="229"/>
        <end position="269"/>
    </location>
</feature>
<dbReference type="InterPro" id="IPR012677">
    <property type="entry name" value="Nucleotide-bd_a/b_plait_sf"/>
</dbReference>